<accession>A0ABQ1FTX9</accession>
<name>A0ABQ1FTX9_9GAMM</name>
<dbReference type="PANTHER" id="PTHR34504">
    <property type="entry name" value="ANTITOXIN HICB"/>
    <property type="match status" value="1"/>
</dbReference>
<evidence type="ECO:0000313" key="2">
    <source>
        <dbReference type="EMBL" id="GGA30196.1"/>
    </source>
</evidence>
<proteinExistence type="predicted"/>
<dbReference type="RefSeq" id="WP_188793960.1">
    <property type="nucleotide sequence ID" value="NZ_BMJA01000001.1"/>
</dbReference>
<gene>
    <name evidence="2" type="ORF">GCM10010981_19000</name>
</gene>
<keyword evidence="3" id="KW-1185">Reference proteome</keyword>
<dbReference type="InterPro" id="IPR031807">
    <property type="entry name" value="HicB-like"/>
</dbReference>
<dbReference type="Pfam" id="PF15919">
    <property type="entry name" value="HicB_lk_antitox"/>
    <property type="match status" value="1"/>
</dbReference>
<evidence type="ECO:0000313" key="3">
    <source>
        <dbReference type="Proteomes" id="UP000620046"/>
    </source>
</evidence>
<dbReference type="CDD" id="cd22231">
    <property type="entry name" value="RHH_NikR_HicB-like"/>
    <property type="match status" value="1"/>
</dbReference>
<feature type="domain" description="HicB-like antitoxin of toxin-antitoxin system" evidence="1">
    <location>
        <begin position="3"/>
        <end position="127"/>
    </location>
</feature>
<sequence length="136" mass="14951">MRFPVVLHTDDGQHYGVIVPDLPGCYSAGDSIDDALVQVLEAIDLQLEGMMEDDTAELPEPKPINVHQQNPDYANGIWAVVDFDTSKYEGKAEKINITVPRKLLSKIDAYVSNHPGETRSGFMTRAALQVIRGKAA</sequence>
<protein>
    <submittedName>
        <fullName evidence="2">HicB family protein</fullName>
    </submittedName>
</protein>
<dbReference type="Proteomes" id="UP000620046">
    <property type="component" value="Unassembled WGS sequence"/>
</dbReference>
<dbReference type="InterPro" id="IPR051404">
    <property type="entry name" value="TA_system_antitoxin"/>
</dbReference>
<dbReference type="PANTHER" id="PTHR34504:SF2">
    <property type="entry name" value="UPF0150 PROTEIN SSL0259"/>
    <property type="match status" value="1"/>
</dbReference>
<dbReference type="Gene3D" id="3.30.160.250">
    <property type="match status" value="1"/>
</dbReference>
<comment type="caution">
    <text evidence="2">The sequence shown here is derived from an EMBL/GenBank/DDBJ whole genome shotgun (WGS) entry which is preliminary data.</text>
</comment>
<evidence type="ECO:0000259" key="1">
    <source>
        <dbReference type="Pfam" id="PF15919"/>
    </source>
</evidence>
<dbReference type="EMBL" id="BMJA01000001">
    <property type="protein sequence ID" value="GGA30196.1"/>
    <property type="molecule type" value="Genomic_DNA"/>
</dbReference>
<dbReference type="SUPFAM" id="SSF143100">
    <property type="entry name" value="TTHA1013/TTHA0281-like"/>
    <property type="match status" value="1"/>
</dbReference>
<reference evidence="3" key="1">
    <citation type="journal article" date="2019" name="Int. J. Syst. Evol. Microbiol.">
        <title>The Global Catalogue of Microorganisms (GCM) 10K type strain sequencing project: providing services to taxonomists for standard genome sequencing and annotation.</title>
        <authorList>
            <consortium name="The Broad Institute Genomics Platform"/>
            <consortium name="The Broad Institute Genome Sequencing Center for Infectious Disease"/>
            <person name="Wu L."/>
            <person name="Ma J."/>
        </authorList>
    </citation>
    <scope>NUCLEOTIDE SEQUENCE [LARGE SCALE GENOMIC DNA]</scope>
    <source>
        <strain evidence="3">CGMCC 1.15439</strain>
    </source>
</reference>
<dbReference type="InterPro" id="IPR035069">
    <property type="entry name" value="TTHA1013/TTHA0281-like"/>
</dbReference>
<organism evidence="2 3">
    <name type="scientific">Dyella nitratireducens</name>
    <dbReference type="NCBI Taxonomy" id="1849580"/>
    <lineage>
        <taxon>Bacteria</taxon>
        <taxon>Pseudomonadati</taxon>
        <taxon>Pseudomonadota</taxon>
        <taxon>Gammaproteobacteria</taxon>
        <taxon>Lysobacterales</taxon>
        <taxon>Rhodanobacteraceae</taxon>
        <taxon>Dyella</taxon>
    </lineage>
</organism>